<sequence length="96" mass="11277">MEVMLTVLIVFMYMSGMWMFCSKRKHLLIVLLSLEYMVLMVYLLFMIMLSMMDYNKHMLIVYLVFVVCEGALGLGILVSMIRSYGNDYFGLFCLLK</sequence>
<keyword evidence="12" id="KW-0496">Mitochondrion</keyword>
<organism evidence="12">
    <name type="scientific">Dianemobius fascipes</name>
    <dbReference type="NCBI Taxonomy" id="1581339"/>
    <lineage>
        <taxon>Eukaryota</taxon>
        <taxon>Metazoa</taxon>
        <taxon>Ecdysozoa</taxon>
        <taxon>Arthropoda</taxon>
        <taxon>Hexapoda</taxon>
        <taxon>Insecta</taxon>
        <taxon>Pterygota</taxon>
        <taxon>Neoptera</taxon>
        <taxon>Polyneoptera</taxon>
        <taxon>Orthoptera</taxon>
        <taxon>Ensifera</taxon>
        <taxon>Gryllidea</taxon>
        <taxon>Grylloidea</taxon>
        <taxon>Trigonidiidae</taxon>
        <taxon>Nemobiinae</taxon>
        <taxon>Dianemobius</taxon>
    </lineage>
</organism>
<dbReference type="InterPro" id="IPR039428">
    <property type="entry name" value="NUOK/Mnh_C1-like"/>
</dbReference>
<accession>A0A6B9VWQ0</accession>
<feature type="transmembrane region" description="Helical" evidence="11">
    <location>
        <begin position="28"/>
        <end position="47"/>
    </location>
</feature>
<dbReference type="GO" id="GO:0016020">
    <property type="term" value="C:membrane"/>
    <property type="evidence" value="ECO:0007669"/>
    <property type="project" value="UniProtKB-SubCell"/>
</dbReference>
<feature type="transmembrane region" description="Helical" evidence="11">
    <location>
        <begin position="59"/>
        <end position="81"/>
    </location>
</feature>
<keyword evidence="8 11" id="KW-0472">Membrane</keyword>
<protein>
    <recommendedName>
        <fullName evidence="3">NADH-ubiquinone oxidoreductase chain 4L</fullName>
    </recommendedName>
    <alternativeName>
        <fullName evidence="9">NADH dehydrogenase subunit 4L</fullName>
    </alternativeName>
</protein>
<dbReference type="EMBL" id="MK303550">
    <property type="protein sequence ID" value="QHQ73091.1"/>
    <property type="molecule type" value="Genomic_DNA"/>
</dbReference>
<evidence type="ECO:0000256" key="11">
    <source>
        <dbReference type="SAM" id="Phobius"/>
    </source>
</evidence>
<keyword evidence="7" id="KW-0520">NAD</keyword>
<feature type="transmembrane region" description="Helical" evidence="11">
    <location>
        <begin position="6"/>
        <end position="21"/>
    </location>
</feature>
<evidence type="ECO:0000256" key="1">
    <source>
        <dbReference type="ARBA" id="ARBA00004141"/>
    </source>
</evidence>
<dbReference type="GO" id="GO:0008137">
    <property type="term" value="F:NADH dehydrogenase (ubiquinone) activity"/>
    <property type="evidence" value="ECO:0007669"/>
    <property type="project" value="UniProtKB-EC"/>
</dbReference>
<evidence type="ECO:0000256" key="7">
    <source>
        <dbReference type="ARBA" id="ARBA00023027"/>
    </source>
</evidence>
<evidence type="ECO:0000256" key="9">
    <source>
        <dbReference type="ARBA" id="ARBA00031586"/>
    </source>
</evidence>
<evidence type="ECO:0000256" key="6">
    <source>
        <dbReference type="ARBA" id="ARBA00022989"/>
    </source>
</evidence>
<keyword evidence="4 11" id="KW-0812">Transmembrane</keyword>
<evidence type="ECO:0000313" key="12">
    <source>
        <dbReference type="EMBL" id="QHQ73091.1"/>
    </source>
</evidence>
<keyword evidence="6 11" id="KW-1133">Transmembrane helix</keyword>
<evidence type="ECO:0000256" key="2">
    <source>
        <dbReference type="ARBA" id="ARBA00010519"/>
    </source>
</evidence>
<evidence type="ECO:0000256" key="5">
    <source>
        <dbReference type="ARBA" id="ARBA00022967"/>
    </source>
</evidence>
<comment type="catalytic activity">
    <reaction evidence="10">
        <text>a ubiquinone + NADH + 5 H(+)(in) = a ubiquinol + NAD(+) + 4 H(+)(out)</text>
        <dbReference type="Rhea" id="RHEA:29091"/>
        <dbReference type="Rhea" id="RHEA-COMP:9565"/>
        <dbReference type="Rhea" id="RHEA-COMP:9566"/>
        <dbReference type="ChEBI" id="CHEBI:15378"/>
        <dbReference type="ChEBI" id="CHEBI:16389"/>
        <dbReference type="ChEBI" id="CHEBI:17976"/>
        <dbReference type="ChEBI" id="CHEBI:57540"/>
        <dbReference type="ChEBI" id="CHEBI:57945"/>
        <dbReference type="EC" id="7.1.1.2"/>
    </reaction>
</comment>
<name>A0A6B9VWQ0_9ORTH</name>
<dbReference type="Gene3D" id="1.10.287.3510">
    <property type="match status" value="1"/>
</dbReference>
<evidence type="ECO:0000256" key="3">
    <source>
        <dbReference type="ARBA" id="ARBA00016612"/>
    </source>
</evidence>
<evidence type="ECO:0000256" key="8">
    <source>
        <dbReference type="ARBA" id="ARBA00023136"/>
    </source>
</evidence>
<evidence type="ECO:0000256" key="4">
    <source>
        <dbReference type="ARBA" id="ARBA00022692"/>
    </source>
</evidence>
<comment type="subcellular location">
    <subcellularLocation>
        <location evidence="1">Membrane</location>
        <topology evidence="1">Multi-pass membrane protein</topology>
    </subcellularLocation>
</comment>
<keyword evidence="5" id="KW-1278">Translocase</keyword>
<comment type="similarity">
    <text evidence="2">Belongs to the complex I subunit 4L family.</text>
</comment>
<geneLocation type="mitochondrion" evidence="12"/>
<dbReference type="Pfam" id="PF00420">
    <property type="entry name" value="Oxidored_q2"/>
    <property type="match status" value="1"/>
</dbReference>
<proteinExistence type="inferred from homology"/>
<gene>
    <name evidence="12" type="primary">nad4L</name>
</gene>
<dbReference type="AlphaFoldDB" id="A0A6B9VWQ0"/>
<reference evidence="12" key="1">
    <citation type="journal article" date="2019" name="Sci. Rep.">
        <title>Mitochondrial genome characterization of the family Trigonidiidae (Orthoptera) reveals novel structural features and nad1 transcript ends.</title>
        <authorList>
            <person name="Ma C."/>
            <person name="Wang Y."/>
            <person name="Zhang L."/>
            <person name="Li J."/>
        </authorList>
    </citation>
    <scope>NUCLEOTIDE SEQUENCE</scope>
</reference>
<evidence type="ECO:0000256" key="10">
    <source>
        <dbReference type="ARBA" id="ARBA00049551"/>
    </source>
</evidence>